<dbReference type="Proteomes" id="UP000757435">
    <property type="component" value="Unassembled WGS sequence"/>
</dbReference>
<evidence type="ECO:0000313" key="2">
    <source>
        <dbReference type="EMBL" id="MBW4661635.1"/>
    </source>
</evidence>
<sequence>MNYVIAVLADRIQAEEAYSALEKEGLPLAQVSILGRGFKSADEFGFIDPEKPARKQALKMAVWVIPLGFIGGLAFNLATDYQLVPAVGAIGNRILGGIFGALAGAMGSFVVGGGVGLTSGSGDALPYRNRLSEGKYLVVVQGAPNITNQASRILRQCSPESLQAYVDPTQV</sequence>
<evidence type="ECO:0000256" key="1">
    <source>
        <dbReference type="SAM" id="Phobius"/>
    </source>
</evidence>
<dbReference type="PANTHER" id="PTHR36109:SF1">
    <property type="entry name" value="SLR0613 PROTEIN"/>
    <property type="match status" value="1"/>
</dbReference>
<accession>A0A951QGX0</accession>
<keyword evidence="1" id="KW-0812">Transmembrane</keyword>
<dbReference type="PANTHER" id="PTHR36109">
    <property type="entry name" value="MEMBRANE PROTEIN-RELATED"/>
    <property type="match status" value="1"/>
</dbReference>
<reference evidence="2" key="2">
    <citation type="journal article" date="2022" name="Microbiol. Resour. Announc.">
        <title>Metagenome Sequencing to Explore Phylogenomics of Terrestrial Cyanobacteria.</title>
        <authorList>
            <person name="Ward R.D."/>
            <person name="Stajich J.E."/>
            <person name="Johansen J.R."/>
            <person name="Huntemann M."/>
            <person name="Clum A."/>
            <person name="Foster B."/>
            <person name="Foster B."/>
            <person name="Roux S."/>
            <person name="Palaniappan K."/>
            <person name="Varghese N."/>
            <person name="Mukherjee S."/>
            <person name="Reddy T.B.K."/>
            <person name="Daum C."/>
            <person name="Copeland A."/>
            <person name="Chen I.A."/>
            <person name="Ivanova N.N."/>
            <person name="Kyrpides N.C."/>
            <person name="Shapiro N."/>
            <person name="Eloe-Fadrosh E.A."/>
            <person name="Pietrasiak N."/>
        </authorList>
    </citation>
    <scope>NUCLEOTIDE SEQUENCE</scope>
    <source>
        <strain evidence="2">UHER 2000/2452</strain>
    </source>
</reference>
<organism evidence="2 3">
    <name type="scientific">Drouetiella hepatica Uher 2000/2452</name>
    <dbReference type="NCBI Taxonomy" id="904376"/>
    <lineage>
        <taxon>Bacteria</taxon>
        <taxon>Bacillati</taxon>
        <taxon>Cyanobacteriota</taxon>
        <taxon>Cyanophyceae</taxon>
        <taxon>Oculatellales</taxon>
        <taxon>Oculatellaceae</taxon>
        <taxon>Drouetiella</taxon>
    </lineage>
</organism>
<gene>
    <name evidence="2" type="ORF">KME15_23445</name>
</gene>
<keyword evidence="1" id="KW-1133">Transmembrane helix</keyword>
<feature type="transmembrane region" description="Helical" evidence="1">
    <location>
        <begin position="60"/>
        <end position="78"/>
    </location>
</feature>
<dbReference type="AlphaFoldDB" id="A0A951QGX0"/>
<evidence type="ECO:0000313" key="3">
    <source>
        <dbReference type="Proteomes" id="UP000757435"/>
    </source>
</evidence>
<comment type="caution">
    <text evidence="2">The sequence shown here is derived from an EMBL/GenBank/DDBJ whole genome shotgun (WGS) entry which is preliminary data.</text>
</comment>
<proteinExistence type="predicted"/>
<protein>
    <submittedName>
        <fullName evidence="2">Uncharacterized protein</fullName>
    </submittedName>
</protein>
<dbReference type="EMBL" id="JAHHHD010000041">
    <property type="protein sequence ID" value="MBW4661635.1"/>
    <property type="molecule type" value="Genomic_DNA"/>
</dbReference>
<reference evidence="2" key="1">
    <citation type="submission" date="2021-05" db="EMBL/GenBank/DDBJ databases">
        <authorList>
            <person name="Pietrasiak N."/>
            <person name="Ward R."/>
            <person name="Stajich J.E."/>
            <person name="Kurbessoian T."/>
        </authorList>
    </citation>
    <scope>NUCLEOTIDE SEQUENCE</scope>
    <source>
        <strain evidence="2">UHER 2000/2452</strain>
    </source>
</reference>
<name>A0A951QGX0_9CYAN</name>
<feature type="transmembrane region" description="Helical" evidence="1">
    <location>
        <begin position="98"/>
        <end position="120"/>
    </location>
</feature>
<keyword evidence="1" id="KW-0472">Membrane</keyword>
<dbReference type="InterPro" id="IPR052948">
    <property type="entry name" value="Low_temp-induced_all0457"/>
</dbReference>